<accession>A0A0H3NGQ5</accession>
<organism evidence="1 2">
    <name type="scientific">Clostridioides difficile (strain CD196)</name>
    <name type="common">Peptoclostridium difficile</name>
    <dbReference type="NCBI Taxonomy" id="645462"/>
    <lineage>
        <taxon>Bacteria</taxon>
        <taxon>Bacillati</taxon>
        <taxon>Bacillota</taxon>
        <taxon>Clostridia</taxon>
        <taxon>Peptostreptococcales</taxon>
        <taxon>Peptostreptococcaceae</taxon>
        <taxon>Clostridioides</taxon>
    </lineage>
</organism>
<dbReference type="AlphaFoldDB" id="A0A0H3NGQ5"/>
<dbReference type="EMBL" id="FN538970">
    <property type="protein sequence ID" value="CBA66917.1"/>
    <property type="molecule type" value="Genomic_DNA"/>
</dbReference>
<protein>
    <submittedName>
        <fullName evidence="1">Uncharacterized protein</fullName>
    </submittedName>
</protein>
<proteinExistence type="predicted"/>
<evidence type="ECO:0000313" key="1">
    <source>
        <dbReference type="EMBL" id="CBA66917.1"/>
    </source>
</evidence>
<name>A0A0H3NGQ5_CLODC</name>
<sequence length="142" mass="16908">MRAFLIPEKFFNYFHFFGSKSHLAVQIWCGKRDKHFSIHSWKGGEIMKPSDFQKTIQCQFECKLKKVVKGIIWNYRKELRRRKNKEISFSELPDITVESLATWDDYETNYTIFNVCGIDIKVLDDELAEALKQLPEKNVTMY</sequence>
<evidence type="ECO:0000313" key="2">
    <source>
        <dbReference type="Proteomes" id="UP000002068"/>
    </source>
</evidence>
<dbReference type="HOGENOM" id="CLU_089592_0_0_9"/>
<gene>
    <name evidence="1" type="ordered locus">CD196_3428</name>
</gene>
<dbReference type="Proteomes" id="UP000002068">
    <property type="component" value="Chromosome"/>
</dbReference>
<dbReference type="KEGG" id="cdc:CD196_3428"/>
<reference evidence="1 2" key="1">
    <citation type="journal article" date="2009" name="Genome Biol.">
        <title>Comparative genome and phenotypic analysis of Clostridium difficile 027 strains provides insight into the evolution of a hypervirulent bacterium.</title>
        <authorList>
            <person name="Stabler R.A."/>
            <person name="He M."/>
            <person name="Dawson L."/>
            <person name="Martin M."/>
            <person name="Valiente E."/>
            <person name="Corton C."/>
            <person name="Lawley T.D."/>
            <person name="Sebaihia M."/>
            <person name="Quail M.A."/>
            <person name="Rose G."/>
            <person name="Gerding D.N."/>
            <person name="Gibert M."/>
            <person name="Popoff M.R."/>
            <person name="Parkhill J."/>
            <person name="Dougan G."/>
            <person name="Wren B.W."/>
        </authorList>
    </citation>
    <scope>NUCLEOTIDE SEQUENCE [LARGE SCALE GENOMIC DNA]</scope>
    <source>
        <strain evidence="1 2">CD196</strain>
    </source>
</reference>